<feature type="compositionally biased region" description="Acidic residues" evidence="1">
    <location>
        <begin position="125"/>
        <end position="134"/>
    </location>
</feature>
<dbReference type="AlphaFoldDB" id="A0A9P3EV80"/>
<feature type="compositionally biased region" description="Basic and acidic residues" evidence="1">
    <location>
        <begin position="135"/>
        <end position="145"/>
    </location>
</feature>
<evidence type="ECO:0000256" key="1">
    <source>
        <dbReference type="SAM" id="MobiDB-lite"/>
    </source>
</evidence>
<dbReference type="Proteomes" id="UP001043456">
    <property type="component" value="Unassembled WGS sequence"/>
</dbReference>
<comment type="caution">
    <text evidence="2">The sequence shown here is derived from an EMBL/GenBank/DDBJ whole genome shotgun (WGS) entry which is preliminary data.</text>
</comment>
<proteinExistence type="predicted"/>
<reference evidence="2 3" key="1">
    <citation type="submission" date="2018-10" db="EMBL/GenBank/DDBJ databases">
        <title>Pan-genome distribution and transcriptional activeness of fungal secondary metabolism genes in Aspergillus section Fumigati.</title>
        <authorList>
            <person name="Takahashi H."/>
            <person name="Umemura M."/>
            <person name="Ninomiya A."/>
            <person name="Kusuya Y."/>
            <person name="Urayama S."/>
            <person name="Shimizu M."/>
            <person name="Watanabe A."/>
            <person name="Kamei K."/>
            <person name="Yaguchi T."/>
            <person name="Hagiwara D."/>
        </authorList>
    </citation>
    <scope>NUCLEOTIDE SEQUENCE [LARGE SCALE GENOMIC DNA]</scope>
    <source>
        <strain evidence="2 3">IFM 55266</strain>
    </source>
</reference>
<organism evidence="2 3">
    <name type="scientific">Aspergillus pseudoviridinutans</name>
    <dbReference type="NCBI Taxonomy" id="1517512"/>
    <lineage>
        <taxon>Eukaryota</taxon>
        <taxon>Fungi</taxon>
        <taxon>Dikarya</taxon>
        <taxon>Ascomycota</taxon>
        <taxon>Pezizomycotina</taxon>
        <taxon>Eurotiomycetes</taxon>
        <taxon>Eurotiomycetidae</taxon>
        <taxon>Eurotiales</taxon>
        <taxon>Aspergillaceae</taxon>
        <taxon>Aspergillus</taxon>
        <taxon>Aspergillus subgen. Fumigati</taxon>
    </lineage>
</organism>
<sequence length="169" mass="18924">MAHGTDTREKGIFKSGILQNPLSEAHLNPENAVAEFCERVSNYEKTYVPLGVAEEEQGIQQHGTATTDQKPPIQKLFNDLFPSSAFRKWLALNYTLASGYDGEEPRLEFTLGLTPTLGWEKKTEEDEEDDEDGEAQEKSKAREPTAAEEPAVPYVQMIVVGRKINTHMI</sequence>
<feature type="region of interest" description="Disordered" evidence="1">
    <location>
        <begin position="118"/>
        <end position="152"/>
    </location>
</feature>
<accession>A0A9P3EV80</accession>
<dbReference type="EMBL" id="BHVY01000003">
    <property type="protein sequence ID" value="GIJ86530.1"/>
    <property type="molecule type" value="Genomic_DNA"/>
</dbReference>
<name>A0A9P3EV80_9EURO</name>
<dbReference type="OrthoDB" id="430522at2759"/>
<dbReference type="GeneID" id="67004031"/>
<gene>
    <name evidence="2" type="ORF">Asppvi_005419</name>
</gene>
<protein>
    <submittedName>
        <fullName evidence="2">Uncharacterized protein</fullName>
    </submittedName>
</protein>
<dbReference type="RefSeq" id="XP_043157277.1">
    <property type="nucleotide sequence ID" value="XM_043301342.1"/>
</dbReference>
<keyword evidence="3" id="KW-1185">Reference proteome</keyword>
<evidence type="ECO:0000313" key="2">
    <source>
        <dbReference type="EMBL" id="GIJ86530.1"/>
    </source>
</evidence>
<evidence type="ECO:0000313" key="3">
    <source>
        <dbReference type="Proteomes" id="UP001043456"/>
    </source>
</evidence>